<accession>K0KMX6</accession>
<organism evidence="1 2">
    <name type="scientific">Wickerhamomyces ciferrii (strain ATCC 14091 / BCRC 22168 / CBS 111 / JCM 3599 / NBRC 0793 / NRRL Y-1031 F-60-10)</name>
    <name type="common">Yeast</name>
    <name type="synonym">Pichia ciferrii</name>
    <dbReference type="NCBI Taxonomy" id="1206466"/>
    <lineage>
        <taxon>Eukaryota</taxon>
        <taxon>Fungi</taxon>
        <taxon>Dikarya</taxon>
        <taxon>Ascomycota</taxon>
        <taxon>Saccharomycotina</taxon>
        <taxon>Saccharomycetes</taxon>
        <taxon>Phaffomycetales</taxon>
        <taxon>Wickerhamomycetaceae</taxon>
        <taxon>Wickerhamomyces</taxon>
    </lineage>
</organism>
<dbReference type="EMBL" id="CAIF01000120">
    <property type="protein sequence ID" value="CCH44296.1"/>
    <property type="molecule type" value="Genomic_DNA"/>
</dbReference>
<dbReference type="InParanoid" id="K0KMX6"/>
<evidence type="ECO:0000313" key="2">
    <source>
        <dbReference type="Proteomes" id="UP000009328"/>
    </source>
</evidence>
<dbReference type="Proteomes" id="UP000009328">
    <property type="component" value="Unassembled WGS sequence"/>
</dbReference>
<keyword evidence="2" id="KW-1185">Reference proteome</keyword>
<sequence>MVRLSDLPDHCLQEIFIDHLDYGFENLKALYRIDKQFGGLLKNSIAIVTNDINLPNHEMTLVDGLDDLDLRIVEKADSRFKYYFVNYNLEMGYDLKIFEQFNEVLKRKFKVNFFTPNCHIKNSFLSGVSLMHHEIEKYDKATGLYAINENKVNRGIFSSADDVYLLGMNEYFIGSPVSNNLEEELKLRNMEPKANSRGNYLSKSEIVKKSFKKYIKRLRITNYDAHLTSATFQVNNLHLLNLEELYLNSAPVVEDELCVIREDSFSIYEDNSKQEAFKQYGLYSISYCDFPSLQKLRTTNYTKIESFKNVKCNSLKELEIRNNILLNIENCEFSSLTMLKISLVFQSYKKLFENKKVQFDEEINGFCNRYSVPSHNIKYLNFLRIINTDFKKLECLVVPNLRTLSYFNRKRLPRLLSVEVQDEPNINYKVAVFTTFPGGIFHKNNLPYTAFRKTNVVGSEHWAQDFFYDFNSIFLVENKNKVMNLFIPVTKDEIFQGRSLPQNENFVGITTSTSAAFVPQQPIVRCQTSYGDMNETNVYYYCLLDR</sequence>
<dbReference type="AlphaFoldDB" id="K0KMX6"/>
<dbReference type="HOGENOM" id="CLU_479147_0_0_1"/>
<reference evidence="1 2" key="1">
    <citation type="journal article" date="2012" name="Eukaryot. Cell">
        <title>Draft genome sequence of Wickerhamomyces ciferrii NRRL Y-1031 F-60-10.</title>
        <authorList>
            <person name="Schneider J."/>
            <person name="Andrea H."/>
            <person name="Blom J."/>
            <person name="Jaenicke S."/>
            <person name="Ruckert C."/>
            <person name="Schorsch C."/>
            <person name="Szczepanowski R."/>
            <person name="Farwick M."/>
            <person name="Goesmann A."/>
            <person name="Puhler A."/>
            <person name="Schaffer S."/>
            <person name="Tauch A."/>
            <person name="Kohler T."/>
            <person name="Brinkrolf K."/>
        </authorList>
    </citation>
    <scope>NUCLEOTIDE SEQUENCE [LARGE SCALE GENOMIC DNA]</scope>
    <source>
        <strain evidence="2">ATCC 14091 / BCRC 22168 / CBS 111 / JCM 3599 / NBRC 0793 / NRRL Y-1031 F-60-10</strain>
    </source>
</reference>
<evidence type="ECO:0000313" key="1">
    <source>
        <dbReference type="EMBL" id="CCH44296.1"/>
    </source>
</evidence>
<gene>
    <name evidence="1" type="ORF">BN7_3858</name>
</gene>
<protein>
    <submittedName>
        <fullName evidence="1">Uncharacterized protein</fullName>
    </submittedName>
</protein>
<name>K0KMX6_WICCF</name>
<proteinExistence type="predicted"/>
<comment type="caution">
    <text evidence="1">The sequence shown here is derived from an EMBL/GenBank/DDBJ whole genome shotgun (WGS) entry which is preliminary data.</text>
</comment>